<evidence type="ECO:0000313" key="2">
    <source>
        <dbReference type="Proteomes" id="UP000805085"/>
    </source>
</evidence>
<organism evidence="1 2">
    <name type="scientific">Winogradskyella litoriviva</name>
    <dbReference type="NCBI Taxonomy" id="1220182"/>
    <lineage>
        <taxon>Bacteria</taxon>
        <taxon>Pseudomonadati</taxon>
        <taxon>Bacteroidota</taxon>
        <taxon>Flavobacteriia</taxon>
        <taxon>Flavobacteriales</taxon>
        <taxon>Flavobacteriaceae</taxon>
        <taxon>Winogradskyella</taxon>
    </lineage>
</organism>
<dbReference type="EMBL" id="JABRWQ010000007">
    <property type="protein sequence ID" value="NRD24553.1"/>
    <property type="molecule type" value="Genomic_DNA"/>
</dbReference>
<accession>A0ABX2E7Q8</accession>
<name>A0ABX2E7Q8_9FLAO</name>
<reference evidence="1 2" key="1">
    <citation type="journal article" date="2015" name="Int. J. Syst. Evol. Microbiol.">
        <title>Winogradskyella litoriviva sp. nov., isolated from coastal seawater.</title>
        <authorList>
            <person name="Nedashkovskaya O.I."/>
            <person name="Kukhlevskiy A.D."/>
            <person name="Zhukova N.V."/>
            <person name="Kim S.J."/>
            <person name="Rhee S.K."/>
            <person name="Mikhailov V.V."/>
        </authorList>
    </citation>
    <scope>NUCLEOTIDE SEQUENCE [LARGE SCALE GENOMIC DNA]</scope>
    <source>
        <strain evidence="1 2">KMM6491</strain>
    </source>
</reference>
<dbReference type="RefSeq" id="WP_173302204.1">
    <property type="nucleotide sequence ID" value="NZ_JABRWQ010000007.1"/>
</dbReference>
<protein>
    <submittedName>
        <fullName evidence="1">DUF2851 family protein</fullName>
    </submittedName>
</protein>
<evidence type="ECO:0000313" key="1">
    <source>
        <dbReference type="EMBL" id="NRD24553.1"/>
    </source>
</evidence>
<proteinExistence type="predicted"/>
<gene>
    <name evidence="1" type="ORF">HNV10_14965</name>
</gene>
<keyword evidence="2" id="KW-1185">Reference proteome</keyword>
<dbReference type="Proteomes" id="UP000805085">
    <property type="component" value="Unassembled WGS sequence"/>
</dbReference>
<dbReference type="InterPro" id="IPR021272">
    <property type="entry name" value="DUF2851"/>
</dbReference>
<sequence length="424" mass="49467">MQEDFLHYIWKHKAFDSSLLKTSNDEVISISNLGQHNHNAGPDFFNAQLSIGDQLWAGNVEIHIKSSDWYVHNHETDKAYDNVILHVVWEHDTEIFRSDNSKIPTLELKNVVDLNLIHNYKNLMQSKTWINCESSFSSVNEFVLNNWLERLYIERLELKSESINQLLKESNNNWEAVLFKMLLKNFGLKVNGESFLSIANSIGFSIVRKLQNDVLDLEALLFGQSNLLFDENIEDAYYIDLKHRYGFLKQKFNLTNQGVLPMQFFRLRPPNFPTIRLSQFANLYSLEQNLFSKVMQLNSKNEFYKLFNLGVTTYWTTHYTFSKTSKVFKKLMTKPFVDLLIINTLIPLKFSYAKFQGKSIEEELFQLIKEIKIENNSIVSKFLDLKPLEKNALNSQGLLQLKQKFCDNNKCLQCAIGNSLIVKN</sequence>
<dbReference type="Pfam" id="PF11013">
    <property type="entry name" value="DUF2851"/>
    <property type="match status" value="1"/>
</dbReference>
<comment type="caution">
    <text evidence="1">The sequence shown here is derived from an EMBL/GenBank/DDBJ whole genome shotgun (WGS) entry which is preliminary data.</text>
</comment>